<evidence type="ECO:0008006" key="4">
    <source>
        <dbReference type="Google" id="ProtNLM"/>
    </source>
</evidence>
<organism evidence="2 3">
    <name type="scientific">Ensete ventricosum</name>
    <name type="common">Abyssinian banana</name>
    <name type="synonym">Musa ensete</name>
    <dbReference type="NCBI Taxonomy" id="4639"/>
    <lineage>
        <taxon>Eukaryota</taxon>
        <taxon>Viridiplantae</taxon>
        <taxon>Streptophyta</taxon>
        <taxon>Embryophyta</taxon>
        <taxon>Tracheophyta</taxon>
        <taxon>Spermatophyta</taxon>
        <taxon>Magnoliopsida</taxon>
        <taxon>Liliopsida</taxon>
        <taxon>Zingiberales</taxon>
        <taxon>Musaceae</taxon>
        <taxon>Ensete</taxon>
    </lineage>
</organism>
<dbReference type="InterPro" id="IPR022251">
    <property type="entry name" value="DUF3774_wound-induced"/>
</dbReference>
<reference evidence="2 3" key="1">
    <citation type="journal article" date="2014" name="Agronomy (Basel)">
        <title>A Draft Genome Sequence for Ensete ventricosum, the Drought-Tolerant Tree Against Hunger.</title>
        <authorList>
            <person name="Harrison J."/>
            <person name="Moore K.A."/>
            <person name="Paszkiewicz K."/>
            <person name="Jones T."/>
            <person name="Grant M."/>
            <person name="Ambacheew D."/>
            <person name="Muzemil S."/>
            <person name="Studholme D.J."/>
        </authorList>
    </citation>
    <scope>NUCLEOTIDE SEQUENCE [LARGE SCALE GENOMIC DNA]</scope>
</reference>
<gene>
    <name evidence="2" type="ORF">B296_00024749</name>
</gene>
<dbReference type="Pfam" id="PF12609">
    <property type="entry name" value="DUF3774"/>
    <property type="match status" value="1"/>
</dbReference>
<dbReference type="EMBL" id="AMZH03004019">
    <property type="protein sequence ID" value="RRT70431.1"/>
    <property type="molecule type" value="Genomic_DNA"/>
</dbReference>
<dbReference type="Proteomes" id="UP000287651">
    <property type="component" value="Unassembled WGS sequence"/>
</dbReference>
<feature type="compositionally biased region" description="Low complexity" evidence="1">
    <location>
        <begin position="32"/>
        <end position="41"/>
    </location>
</feature>
<comment type="caution">
    <text evidence="2">The sequence shown here is derived from an EMBL/GenBank/DDBJ whole genome shotgun (WGS) entry which is preliminary data.</text>
</comment>
<evidence type="ECO:0000256" key="1">
    <source>
        <dbReference type="SAM" id="MobiDB-lite"/>
    </source>
</evidence>
<sequence>MSLRYMSRVVVQGGARAAQGIRDHASRSVKDSAATASSSSSKRVRRLSGAVEDSSVVKAGCAAGDDKRKRAEESLRTVMYLSCWGPN</sequence>
<dbReference type="AlphaFoldDB" id="A0A427A2L0"/>
<feature type="region of interest" description="Disordered" evidence="1">
    <location>
        <begin position="16"/>
        <end position="49"/>
    </location>
</feature>
<feature type="compositionally biased region" description="Basic and acidic residues" evidence="1">
    <location>
        <begin position="21"/>
        <end position="30"/>
    </location>
</feature>
<evidence type="ECO:0000313" key="2">
    <source>
        <dbReference type="EMBL" id="RRT70431.1"/>
    </source>
</evidence>
<name>A0A427A2L0_ENSVE</name>
<evidence type="ECO:0000313" key="3">
    <source>
        <dbReference type="Proteomes" id="UP000287651"/>
    </source>
</evidence>
<proteinExistence type="predicted"/>
<protein>
    <recommendedName>
        <fullName evidence="4">Wound-responsive family protein</fullName>
    </recommendedName>
</protein>
<dbReference type="PANTHER" id="PTHR33090">
    <property type="entry name" value="DUF3774 DOMAIN PROTEIN-RELATED"/>
    <property type="match status" value="1"/>
</dbReference>
<accession>A0A427A2L0</accession>